<name>A0ACA9PRD1_9GLOM</name>
<evidence type="ECO:0000313" key="2">
    <source>
        <dbReference type="Proteomes" id="UP000789525"/>
    </source>
</evidence>
<proteinExistence type="predicted"/>
<organism evidence="1 2">
    <name type="scientific">Acaulospora colombiana</name>
    <dbReference type="NCBI Taxonomy" id="27376"/>
    <lineage>
        <taxon>Eukaryota</taxon>
        <taxon>Fungi</taxon>
        <taxon>Fungi incertae sedis</taxon>
        <taxon>Mucoromycota</taxon>
        <taxon>Glomeromycotina</taxon>
        <taxon>Glomeromycetes</taxon>
        <taxon>Diversisporales</taxon>
        <taxon>Acaulosporaceae</taxon>
        <taxon>Acaulospora</taxon>
    </lineage>
</organism>
<comment type="caution">
    <text evidence="1">The sequence shown here is derived from an EMBL/GenBank/DDBJ whole genome shotgun (WGS) entry which is preliminary data.</text>
</comment>
<gene>
    <name evidence="1" type="ORF">ACOLOM_LOCUS11092</name>
</gene>
<dbReference type="Proteomes" id="UP000789525">
    <property type="component" value="Unassembled WGS sequence"/>
</dbReference>
<dbReference type="EMBL" id="CAJVPT010038412">
    <property type="protein sequence ID" value="CAG8720070.1"/>
    <property type="molecule type" value="Genomic_DNA"/>
</dbReference>
<evidence type="ECO:0000313" key="1">
    <source>
        <dbReference type="EMBL" id="CAG8720070.1"/>
    </source>
</evidence>
<accession>A0ACA9PRD1</accession>
<reference evidence="1" key="1">
    <citation type="submission" date="2021-06" db="EMBL/GenBank/DDBJ databases">
        <authorList>
            <person name="Kallberg Y."/>
            <person name="Tangrot J."/>
            <person name="Rosling A."/>
        </authorList>
    </citation>
    <scope>NUCLEOTIDE SEQUENCE</scope>
    <source>
        <strain evidence="1">CL356</strain>
    </source>
</reference>
<sequence length="106" mass="13004">MVLVKYFDSDKMKIDEMYYLGTVITTLGRMINYYDQFQIVEKDYETRDKLSQKKAEKYLRDYIKMINDRMNYDITRFISLSIKNVRKRKVEVKESRQTKIVKYFVP</sequence>
<feature type="non-terminal residue" evidence="1">
    <location>
        <position position="106"/>
    </location>
</feature>
<keyword evidence="2" id="KW-1185">Reference proteome</keyword>
<protein>
    <submittedName>
        <fullName evidence="1">4296_t:CDS:1</fullName>
    </submittedName>
</protein>